<feature type="region of interest" description="Disordered" evidence="5">
    <location>
        <begin position="56"/>
        <end position="105"/>
    </location>
</feature>
<evidence type="ECO:0000313" key="8">
    <source>
        <dbReference type="Proteomes" id="UP000460558"/>
    </source>
</evidence>
<accession>A0ABW9NZX0</accession>
<dbReference type="InterPro" id="IPR017853">
    <property type="entry name" value="GH"/>
</dbReference>
<dbReference type="SUPFAM" id="SSF50370">
    <property type="entry name" value="Ricin B-like lectins"/>
    <property type="match status" value="1"/>
</dbReference>
<comment type="similarity">
    <text evidence="4">Belongs to the glycosyl hydrolase 18 family.</text>
</comment>
<dbReference type="Gene3D" id="2.80.10.50">
    <property type="match status" value="1"/>
</dbReference>
<evidence type="ECO:0000259" key="6">
    <source>
        <dbReference type="PROSITE" id="PS51910"/>
    </source>
</evidence>
<protein>
    <recommendedName>
        <fullName evidence="6">GH18 domain-containing protein</fullName>
    </recommendedName>
</protein>
<comment type="caution">
    <text evidence="7">The sequence shown here is derived from an EMBL/GenBank/DDBJ whole genome shotgun (WGS) entry which is preliminary data.</text>
</comment>
<dbReference type="Gene3D" id="3.20.20.80">
    <property type="entry name" value="Glycosidases"/>
    <property type="match status" value="1"/>
</dbReference>
<dbReference type="EMBL" id="VDEQ01000290">
    <property type="protein sequence ID" value="MQS38815.1"/>
    <property type="molecule type" value="Genomic_DNA"/>
</dbReference>
<dbReference type="PANTHER" id="PTHR11177">
    <property type="entry name" value="CHITINASE"/>
    <property type="match status" value="1"/>
</dbReference>
<dbReference type="PANTHER" id="PTHR11177:SF308">
    <property type="entry name" value="CHITINASE A"/>
    <property type="match status" value="1"/>
</dbReference>
<evidence type="ECO:0000256" key="3">
    <source>
        <dbReference type="RuleBase" id="RU000489"/>
    </source>
</evidence>
<dbReference type="SMART" id="SM00636">
    <property type="entry name" value="Glyco_18"/>
    <property type="match status" value="1"/>
</dbReference>
<keyword evidence="2 3" id="KW-0326">Glycosidase</keyword>
<sequence length="530" mass="57587">SAGSPVRLWSCNGSPAQKWVHTGAGELLNPQSDNCLDVPGGVVGDGRQLQVARCDDSAAQRWSLTPVPKTPPGSGDAGDPFDDSPDNRGAKPAASGDCRPEGMKPTEGVATRYCDVYDSSGREWVGNDRSRRVIGYFNGRRTGANGTPRYLVSNIPWTKVTHINYAFARVENDRISVGDVQDPANPATGMTWSGARNAMDPSLPYKGHFNLLNTYKKRHPAVKTLISVGGWEDTRNLYAMATNADGTVNERGIAEFADSVTAFLDRYGFDGVDIDYEYPTSLPNTGNPADWDVSNPRRAGLQQGYNVLMKTLREKLDRAGTAKGRYYLLTSAGSSSGYLVRGLDAGQALQYQDYVNIMAYDLHGSWNKYVGPQAPLYDDGRDNELADAGVYDDQSADTKDFQKHGYFNADWAYHYYRGALSPSRINMGIPYYSRGWRDVQGGTDGLWGTATMPDQSQCPKGTGGRGPSNAQRCGLGAVGIDNIWHDKENGQEVGAGSNPLWHTKNLQAGISPGYLRSYGVDPGSQTGRLT</sequence>
<proteinExistence type="inferred from homology"/>
<organism evidence="7 8">
    <name type="scientific">Streptomyces katsurahamanus</name>
    <dbReference type="NCBI Taxonomy" id="2577098"/>
    <lineage>
        <taxon>Bacteria</taxon>
        <taxon>Bacillati</taxon>
        <taxon>Actinomycetota</taxon>
        <taxon>Actinomycetes</taxon>
        <taxon>Kitasatosporales</taxon>
        <taxon>Streptomycetaceae</taxon>
        <taxon>Streptomyces</taxon>
    </lineage>
</organism>
<evidence type="ECO:0000256" key="5">
    <source>
        <dbReference type="SAM" id="MobiDB-lite"/>
    </source>
</evidence>
<feature type="non-terminal residue" evidence="7">
    <location>
        <position position="1"/>
    </location>
</feature>
<gene>
    <name evidence="7" type="ORF">FFZ77_25470</name>
</gene>
<reference evidence="7 8" key="1">
    <citation type="submission" date="2019-06" db="EMBL/GenBank/DDBJ databases">
        <title>Comparative genomics and metabolomics analyses of clavulanic acid producing Streptomyces species provides insight into specialized metabolism and evolution of beta-lactam biosynthetic gene clusters.</title>
        <authorList>
            <person name="Moore M.A."/>
            <person name="Cruz-Morales P."/>
            <person name="Barona Gomez F."/>
            <person name="Kapil T."/>
        </authorList>
    </citation>
    <scope>NUCLEOTIDE SEQUENCE [LARGE SCALE GENOMIC DNA]</scope>
    <source>
        <strain evidence="7 8">T-272</strain>
    </source>
</reference>
<dbReference type="InterPro" id="IPR000772">
    <property type="entry name" value="Ricin_B_lectin"/>
</dbReference>
<dbReference type="Pfam" id="PF00652">
    <property type="entry name" value="Ricin_B_lectin"/>
    <property type="match status" value="1"/>
</dbReference>
<feature type="non-terminal residue" evidence="7">
    <location>
        <position position="530"/>
    </location>
</feature>
<dbReference type="Pfam" id="PF00704">
    <property type="entry name" value="Glyco_hydro_18"/>
    <property type="match status" value="1"/>
</dbReference>
<dbReference type="RefSeq" id="WP_194292669.1">
    <property type="nucleotide sequence ID" value="NZ_VDEQ01000290.1"/>
</dbReference>
<evidence type="ECO:0000256" key="1">
    <source>
        <dbReference type="ARBA" id="ARBA00022801"/>
    </source>
</evidence>
<dbReference type="PROSITE" id="PS50231">
    <property type="entry name" value="RICIN_B_LECTIN"/>
    <property type="match status" value="1"/>
</dbReference>
<dbReference type="InterPro" id="IPR035992">
    <property type="entry name" value="Ricin_B-like_lectins"/>
</dbReference>
<feature type="domain" description="GH18" evidence="6">
    <location>
        <begin position="131"/>
        <end position="530"/>
    </location>
</feature>
<evidence type="ECO:0000256" key="2">
    <source>
        <dbReference type="ARBA" id="ARBA00023295"/>
    </source>
</evidence>
<dbReference type="InterPro" id="IPR050314">
    <property type="entry name" value="Glycosyl_Hydrlase_18"/>
</dbReference>
<evidence type="ECO:0000313" key="7">
    <source>
        <dbReference type="EMBL" id="MQS38815.1"/>
    </source>
</evidence>
<name>A0ABW9NZX0_9ACTN</name>
<dbReference type="PROSITE" id="PS51910">
    <property type="entry name" value="GH18_2"/>
    <property type="match status" value="1"/>
</dbReference>
<dbReference type="Proteomes" id="UP000460558">
    <property type="component" value="Unassembled WGS sequence"/>
</dbReference>
<dbReference type="InterPro" id="IPR011583">
    <property type="entry name" value="Chitinase_II/V-like_cat"/>
</dbReference>
<keyword evidence="8" id="KW-1185">Reference proteome</keyword>
<dbReference type="PROSITE" id="PS01095">
    <property type="entry name" value="GH18_1"/>
    <property type="match status" value="1"/>
</dbReference>
<dbReference type="InterPro" id="IPR001579">
    <property type="entry name" value="Glyco_hydro_18_chit_AS"/>
</dbReference>
<keyword evidence="1 3" id="KW-0378">Hydrolase</keyword>
<dbReference type="SUPFAM" id="SSF51445">
    <property type="entry name" value="(Trans)glycosidases"/>
    <property type="match status" value="1"/>
</dbReference>
<dbReference type="InterPro" id="IPR001223">
    <property type="entry name" value="Glyco_hydro18_cat"/>
</dbReference>
<evidence type="ECO:0000256" key="4">
    <source>
        <dbReference type="RuleBase" id="RU004453"/>
    </source>
</evidence>